<organism evidence="6 7">
    <name type="scientific">Chloropicon primus</name>
    <dbReference type="NCBI Taxonomy" id="1764295"/>
    <lineage>
        <taxon>Eukaryota</taxon>
        <taxon>Viridiplantae</taxon>
        <taxon>Chlorophyta</taxon>
        <taxon>Chloropicophyceae</taxon>
        <taxon>Chloropicales</taxon>
        <taxon>Chloropicaceae</taxon>
        <taxon>Chloropicon</taxon>
    </lineage>
</organism>
<dbReference type="InterPro" id="IPR039633">
    <property type="entry name" value="PAP"/>
</dbReference>
<evidence type="ECO:0000259" key="4">
    <source>
        <dbReference type="Pfam" id="PF04755"/>
    </source>
</evidence>
<accession>A0A5B8MRZ1</accession>
<dbReference type="GO" id="GO:0009536">
    <property type="term" value="C:plastid"/>
    <property type="evidence" value="ECO:0007669"/>
    <property type="project" value="UniProtKB-SubCell"/>
</dbReference>
<reference evidence="6 7" key="1">
    <citation type="submission" date="2018-07" db="EMBL/GenBank/DDBJ databases">
        <title>The complete nuclear genome of the prasinophyte Chloropicon primus (CCMP1205).</title>
        <authorList>
            <person name="Pombert J.-F."/>
            <person name="Otis C."/>
            <person name="Turmel M."/>
            <person name="Lemieux C."/>
        </authorList>
    </citation>
    <scope>NUCLEOTIDE SEQUENCE [LARGE SCALE GENOMIC DNA]</scope>
    <source>
        <strain evidence="6 7">CCMP1205</strain>
    </source>
</reference>
<dbReference type="InterPro" id="IPR006843">
    <property type="entry name" value="PAP/fibrillin_dom"/>
</dbReference>
<feature type="compositionally biased region" description="Polar residues" evidence="3">
    <location>
        <begin position="1"/>
        <end position="11"/>
    </location>
</feature>
<name>A0A5B8MRZ1_9CHLO</name>
<dbReference type="PANTHER" id="PTHR31906">
    <property type="entry name" value="PLASTID-LIPID-ASSOCIATED PROTEIN 4, CHLOROPLASTIC-RELATED"/>
    <property type="match status" value="1"/>
</dbReference>
<evidence type="ECO:0000256" key="2">
    <source>
        <dbReference type="ARBA" id="ARBA00022640"/>
    </source>
</evidence>
<dbReference type="OrthoDB" id="203682at2759"/>
<comment type="subcellular location">
    <subcellularLocation>
        <location evidence="1">Plastid</location>
    </subcellularLocation>
</comment>
<evidence type="ECO:0000313" key="7">
    <source>
        <dbReference type="Proteomes" id="UP000316726"/>
    </source>
</evidence>
<dbReference type="EMBL" id="HBHL01009163">
    <property type="protein sequence ID" value="CAD9717233.1"/>
    <property type="molecule type" value="Transcribed_RNA"/>
</dbReference>
<dbReference type="Pfam" id="PF04755">
    <property type="entry name" value="PAP_fibrillin"/>
    <property type="match status" value="1"/>
</dbReference>
<reference evidence="5" key="2">
    <citation type="submission" date="2021-01" db="EMBL/GenBank/DDBJ databases">
        <authorList>
            <person name="Corre E."/>
            <person name="Pelletier E."/>
            <person name="Niang G."/>
            <person name="Scheremetjew M."/>
            <person name="Finn R."/>
            <person name="Kale V."/>
            <person name="Holt S."/>
            <person name="Cochrane G."/>
            <person name="Meng A."/>
            <person name="Brown T."/>
            <person name="Cohen L."/>
        </authorList>
    </citation>
    <scope>NUCLEOTIDE SEQUENCE</scope>
    <source>
        <strain evidence="5">CCMP1205</strain>
    </source>
</reference>
<dbReference type="AlphaFoldDB" id="A0A5B8MRZ1"/>
<feature type="compositionally biased region" description="Low complexity" evidence="3">
    <location>
        <begin position="12"/>
        <end position="25"/>
    </location>
</feature>
<keyword evidence="7" id="KW-1185">Reference proteome</keyword>
<evidence type="ECO:0000313" key="6">
    <source>
        <dbReference type="EMBL" id="QDZ23181.1"/>
    </source>
</evidence>
<protein>
    <submittedName>
        <fullName evidence="6">Putative plastid-lipid associated fibrillin</fullName>
    </submittedName>
</protein>
<gene>
    <name evidence="6" type="ORF">A3770_09p56990</name>
    <name evidence="5" type="ORF">CPRI1469_LOCUS6093</name>
</gene>
<evidence type="ECO:0000256" key="3">
    <source>
        <dbReference type="SAM" id="MobiDB-lite"/>
    </source>
</evidence>
<dbReference type="Proteomes" id="UP000316726">
    <property type="component" value="Chromosome 9"/>
</dbReference>
<feature type="region of interest" description="Disordered" evidence="3">
    <location>
        <begin position="1"/>
        <end position="42"/>
    </location>
</feature>
<dbReference type="EMBL" id="CP031042">
    <property type="protein sequence ID" value="QDZ23181.1"/>
    <property type="molecule type" value="Genomic_DNA"/>
</dbReference>
<sequence>MFANATRSTSTARYGASGSGRTSGRAPRRFVRRLGVSPAATTEGATSSERLLRLVLKVYETVAGSDRGFSYRNNADKRRSVVEAVDDLLRSSPGDRCTVDSGLWRLVYSTNFGSDEITRGGTSSQPPGLGQVYQRVDRERSQLDNLVEVSLPLVGTKVTLCLQHELRIVESVQGGEEFVITFSGTKVSGGGIEVPTLPNVLQMLPDSLRPQQELSSASFENVFSEEGLRISKGDRGELRIYCKEEP</sequence>
<evidence type="ECO:0000256" key="1">
    <source>
        <dbReference type="ARBA" id="ARBA00004474"/>
    </source>
</evidence>
<evidence type="ECO:0000313" key="5">
    <source>
        <dbReference type="EMBL" id="CAD9717233.1"/>
    </source>
</evidence>
<proteinExistence type="predicted"/>
<keyword evidence="2" id="KW-0934">Plastid</keyword>
<feature type="domain" description="Plastid lipid-associated protein/fibrillin conserved" evidence="4">
    <location>
        <begin position="56"/>
        <end position="240"/>
    </location>
</feature>